<protein>
    <submittedName>
        <fullName evidence="1">Uncharacterized protein</fullName>
    </submittedName>
</protein>
<evidence type="ECO:0000313" key="1">
    <source>
        <dbReference type="EMBL" id="RBM07999.1"/>
    </source>
</evidence>
<evidence type="ECO:0000313" key="2">
    <source>
        <dbReference type="Proteomes" id="UP000252680"/>
    </source>
</evidence>
<comment type="caution">
    <text evidence="1">The sequence shown here is derived from an EMBL/GenBank/DDBJ whole genome shotgun (WGS) entry which is preliminary data.</text>
</comment>
<dbReference type="OrthoDB" id="8453922at2"/>
<organism evidence="1 2">
    <name type="scientific">Novacetimonas cocois</name>
    <dbReference type="NCBI Taxonomy" id="1747507"/>
    <lineage>
        <taxon>Bacteria</taxon>
        <taxon>Pseudomonadati</taxon>
        <taxon>Pseudomonadota</taxon>
        <taxon>Alphaproteobacteria</taxon>
        <taxon>Acetobacterales</taxon>
        <taxon>Acetobacteraceae</taxon>
        <taxon>Novacetimonas</taxon>
    </lineage>
</organism>
<dbReference type="AlphaFoldDB" id="A0A365YXI3"/>
<keyword evidence="2" id="KW-1185">Reference proteome</keyword>
<dbReference type="RefSeq" id="WP_113595552.1">
    <property type="nucleotide sequence ID" value="NZ_QEXL01000006.1"/>
</dbReference>
<gene>
    <name evidence="1" type="ORF">NJLHNGOC_05975</name>
</gene>
<accession>A0A365YXI3</accession>
<proteinExistence type="predicted"/>
<reference evidence="1 2" key="1">
    <citation type="submission" date="2018-05" db="EMBL/GenBank/DDBJ databases">
        <title>Komagataeibacter cocois sp. nov., for a novel cellulose- producing strain isolated from coconut milk.</title>
        <authorList>
            <person name="Liu L."/>
            <person name="Wang Y."/>
            <person name="Liu S."/>
            <person name="Bi J."/>
            <person name="Chen H."/>
            <person name="Deng J."/>
            <person name="Zhang C."/>
            <person name="Hu Q."/>
            <person name="Li C."/>
        </authorList>
    </citation>
    <scope>NUCLEOTIDE SEQUENCE [LARGE SCALE GENOMIC DNA]</scope>
    <source>
        <strain evidence="1 2">WE7</strain>
    </source>
</reference>
<sequence length="118" mass="13852">MAVRFFTVSPKSLLDEFNKRLSQSEEKGRINTWKRSNDKIYYTHSSQQWGSLAWFKPEIYEDRLTFNIIKPKNRNITTTVYGFYHGHLIETFLNHFDNLFTIGAGTAKPTDKDLISNN</sequence>
<dbReference type="Proteomes" id="UP000252680">
    <property type="component" value="Unassembled WGS sequence"/>
</dbReference>
<dbReference type="EMBL" id="QEXL01000006">
    <property type="protein sequence ID" value="RBM07999.1"/>
    <property type="molecule type" value="Genomic_DNA"/>
</dbReference>
<name>A0A365YXI3_9PROT</name>